<evidence type="ECO:0000256" key="4">
    <source>
        <dbReference type="ARBA" id="ARBA00023002"/>
    </source>
</evidence>
<dbReference type="InterPro" id="IPR024779">
    <property type="entry name" value="2OGFeDO_JBP1/TET_oxygenase_dom"/>
</dbReference>
<evidence type="ECO:0000313" key="8">
    <source>
        <dbReference type="Proteomes" id="UP000001861"/>
    </source>
</evidence>
<name>D6RL11_COPC7</name>
<proteinExistence type="predicted"/>
<dbReference type="InParanoid" id="D6RL11"/>
<evidence type="ECO:0000256" key="3">
    <source>
        <dbReference type="ARBA" id="ARBA00022964"/>
    </source>
</evidence>
<accession>D6RL11</accession>
<evidence type="ECO:0000256" key="1">
    <source>
        <dbReference type="ARBA" id="ARBA00001954"/>
    </source>
</evidence>
<dbReference type="AlphaFoldDB" id="D6RL11"/>
<feature type="domain" description="2OGFeDO JBP1/TET oxygenase" evidence="6">
    <location>
        <begin position="210"/>
        <end position="323"/>
    </location>
</feature>
<dbReference type="VEuPathDB" id="FungiDB:CC1G_14021"/>
<dbReference type="GO" id="GO:0051213">
    <property type="term" value="F:dioxygenase activity"/>
    <property type="evidence" value="ECO:0007669"/>
    <property type="project" value="UniProtKB-KW"/>
</dbReference>
<evidence type="ECO:0000256" key="2">
    <source>
        <dbReference type="ARBA" id="ARBA00022723"/>
    </source>
</evidence>
<organism evidence="7 8">
    <name type="scientific">Coprinopsis cinerea (strain Okayama-7 / 130 / ATCC MYA-4618 / FGSC 9003)</name>
    <name type="common">Inky cap fungus</name>
    <name type="synonym">Hormographiella aspergillata</name>
    <dbReference type="NCBI Taxonomy" id="240176"/>
    <lineage>
        <taxon>Eukaryota</taxon>
        <taxon>Fungi</taxon>
        <taxon>Dikarya</taxon>
        <taxon>Basidiomycota</taxon>
        <taxon>Agaricomycotina</taxon>
        <taxon>Agaricomycetes</taxon>
        <taxon>Agaricomycetidae</taxon>
        <taxon>Agaricales</taxon>
        <taxon>Agaricineae</taxon>
        <taxon>Psathyrellaceae</taxon>
        <taxon>Coprinopsis</taxon>
    </lineage>
</organism>
<comment type="cofactor">
    <cofactor evidence="1">
        <name>Fe(2+)</name>
        <dbReference type="ChEBI" id="CHEBI:29033"/>
    </cofactor>
</comment>
<keyword evidence="4" id="KW-0560">Oxidoreductase</keyword>
<dbReference type="KEGG" id="cci:CC1G_14021"/>
<dbReference type="Pfam" id="PF12851">
    <property type="entry name" value="Tet_JBP"/>
    <property type="match status" value="1"/>
</dbReference>
<dbReference type="RefSeq" id="XP_002911983.1">
    <property type="nucleotide sequence ID" value="XM_002911937.1"/>
</dbReference>
<sequence>MPSLNRPPLPAGCALVRDVGLYLQSLVKHKNDPSSVAPTPPPQLGLELQIECELIAEVILTALQNARQTTWPLSDYLKASGGRKMTDSLPGVSTVKPDGELEVLDEPFCVMDSKELILAWYCPHILTRERQASIDKLTFAVEWLSKVPGLAMDGESESSFRSHPSLFGKDNSFRSGVITLASCWSMQGHPNGPFSPSANFKRPNQPVLPFLKMISESLAILGGILSIIHPAMFECGLDVLANLNAGQIKDVQDVDILRKVLESWSSPFTAFSLIINRETPVHKDGLSPPFSYDLLYTGGFYEDARLEVRGIGLRVRYVPGTVKKQISDSMAGLSKLNEQQKVRCRELRREQTSTSVNLRFALYDVENLIEGIERLAELSCESDAGDELRQELLPGADKLKQALEMLIEGNRRCRGLLRELEKGR</sequence>
<keyword evidence="2" id="KW-0479">Metal-binding</keyword>
<evidence type="ECO:0000256" key="5">
    <source>
        <dbReference type="ARBA" id="ARBA00023004"/>
    </source>
</evidence>
<dbReference type="GeneID" id="9379326"/>
<keyword evidence="3" id="KW-0223">Dioxygenase</keyword>
<dbReference type="OrthoDB" id="3200752at2759"/>
<evidence type="ECO:0000259" key="6">
    <source>
        <dbReference type="Pfam" id="PF12851"/>
    </source>
</evidence>
<gene>
    <name evidence="7" type="ORF">CC1G_14021</name>
</gene>
<dbReference type="HOGENOM" id="CLU_039070_4_2_1"/>
<dbReference type="Proteomes" id="UP000001861">
    <property type="component" value="Unassembled WGS sequence"/>
</dbReference>
<keyword evidence="8" id="KW-1185">Reference proteome</keyword>
<comment type="caution">
    <text evidence="7">The sequence shown here is derived from an EMBL/GenBank/DDBJ whole genome shotgun (WGS) entry which is preliminary data.</text>
</comment>
<protein>
    <recommendedName>
        <fullName evidence="6">2OGFeDO JBP1/TET oxygenase domain-containing protein</fullName>
    </recommendedName>
</protein>
<evidence type="ECO:0000313" key="7">
    <source>
        <dbReference type="EMBL" id="EFI28489.1"/>
    </source>
</evidence>
<dbReference type="EMBL" id="AACS02000002">
    <property type="protein sequence ID" value="EFI28489.1"/>
    <property type="molecule type" value="Genomic_DNA"/>
</dbReference>
<keyword evidence="5" id="KW-0408">Iron</keyword>
<dbReference type="GO" id="GO:0046872">
    <property type="term" value="F:metal ion binding"/>
    <property type="evidence" value="ECO:0007669"/>
    <property type="project" value="UniProtKB-KW"/>
</dbReference>
<reference evidence="7 8" key="1">
    <citation type="journal article" date="2010" name="Proc. Natl. Acad. Sci. U.S.A.">
        <title>Insights into evolution of multicellular fungi from the assembled chromosomes of the mushroom Coprinopsis cinerea (Coprinus cinereus).</title>
        <authorList>
            <person name="Stajich J.E."/>
            <person name="Wilke S.K."/>
            <person name="Ahren D."/>
            <person name="Au C.H."/>
            <person name="Birren B.W."/>
            <person name="Borodovsky M."/>
            <person name="Burns C."/>
            <person name="Canback B."/>
            <person name="Casselton L.A."/>
            <person name="Cheng C.K."/>
            <person name="Deng J."/>
            <person name="Dietrich F.S."/>
            <person name="Fargo D.C."/>
            <person name="Farman M.L."/>
            <person name="Gathman A.C."/>
            <person name="Goldberg J."/>
            <person name="Guigo R."/>
            <person name="Hoegger P.J."/>
            <person name="Hooker J.B."/>
            <person name="Huggins A."/>
            <person name="James T.Y."/>
            <person name="Kamada T."/>
            <person name="Kilaru S."/>
            <person name="Kodira C."/>
            <person name="Kues U."/>
            <person name="Kupfer D."/>
            <person name="Kwan H.S."/>
            <person name="Lomsadze A."/>
            <person name="Li W."/>
            <person name="Lilly W.W."/>
            <person name="Ma L.J."/>
            <person name="Mackey A.J."/>
            <person name="Manning G."/>
            <person name="Martin F."/>
            <person name="Muraguchi H."/>
            <person name="Natvig D.O."/>
            <person name="Palmerini H."/>
            <person name="Ramesh M.A."/>
            <person name="Rehmeyer C.J."/>
            <person name="Roe B.A."/>
            <person name="Shenoy N."/>
            <person name="Stanke M."/>
            <person name="Ter-Hovhannisyan V."/>
            <person name="Tunlid A."/>
            <person name="Velagapudi R."/>
            <person name="Vision T.J."/>
            <person name="Zeng Q."/>
            <person name="Zolan M.E."/>
            <person name="Pukkila P.J."/>
        </authorList>
    </citation>
    <scope>NUCLEOTIDE SEQUENCE [LARGE SCALE GENOMIC DNA]</scope>
    <source>
        <strain evidence="8">Okayama-7 / 130 / ATCC MYA-4618 / FGSC 9003</strain>
    </source>
</reference>